<feature type="transmembrane region" description="Helical" evidence="6">
    <location>
        <begin position="54"/>
        <end position="74"/>
    </location>
</feature>
<name>A0ABY6M300_9FLAO</name>
<sequence>MKVFFFPSVSVALFLCLGIILQAQFSWALATICALFTGIGIAFIVFERNKNIRLASYCSLLFWAILGCLTHYLATDTNKPFHYTQQQNIDSKNEMLVVVTERLKNGTKTARYIAQFKNMNNHIAQGNVIITKPINEDIAVEIGSVLLIYAPLYSIEKSKNPYQFSYAAYLANQNLYGQIRLTASNYKNIGIQKNLNYYIEQLRKSLIQSFAIHQYPQNTQQFINAFLFGQRQELNKDLNKQYTQAGVVHILAISGLHIGILYGMVLLIFKALGLGHKQRYLKLVITLLFLGGFALLTGLSPSVIRCVTMFGVIALAMTFSRNANIYNAMALSLLLIALFNPNIIFEVGFQLSYLAVLCLVISSPLLKKLHITKNKILNYITDLLAISFLVQLFLLPLLLYYFNQFPLFFLLANLVVIPLATLLLYALVILVFLNYLAPGLAIIFGKLVGWFIANLNAYVTWIATTKYAVIQNIPFNKITFIAISLTIVILFCVFFKPNYKRVTLLLTSVLLSSILFGIVFINENKKAEFIVWNAPKLTLLTQEDNTEILVYTNNPDSVSYYTSGLLQNHFIKPLQLTKTPNYLLHQHKKIAIINDANYYNNGQATDSDYLILTQSPKINLERVIEMYQPKQIISDANNYKMYVERWGKTASKKNIPFYNTYKMGYYNINSN</sequence>
<evidence type="ECO:0000313" key="10">
    <source>
        <dbReference type="Proteomes" id="UP001163328"/>
    </source>
</evidence>
<keyword evidence="5 6" id="KW-0472">Membrane</keyword>
<evidence type="ECO:0000256" key="3">
    <source>
        <dbReference type="ARBA" id="ARBA00022692"/>
    </source>
</evidence>
<feature type="domain" description="ComEC/Rec2-related protein" evidence="7">
    <location>
        <begin position="227"/>
        <end position="493"/>
    </location>
</feature>
<dbReference type="PANTHER" id="PTHR30619:SF1">
    <property type="entry name" value="RECOMBINATION PROTEIN 2"/>
    <property type="match status" value="1"/>
</dbReference>
<dbReference type="InterPro" id="IPR052159">
    <property type="entry name" value="Competence_DNA_uptake"/>
</dbReference>
<keyword evidence="4 6" id="KW-1133">Transmembrane helix</keyword>
<dbReference type="NCBIfam" id="TIGR00360">
    <property type="entry name" value="ComEC_N-term"/>
    <property type="match status" value="1"/>
</dbReference>
<dbReference type="InterPro" id="IPR004477">
    <property type="entry name" value="ComEC_N"/>
</dbReference>
<feature type="transmembrane region" description="Helical" evidence="6">
    <location>
        <begin position="502"/>
        <end position="521"/>
    </location>
</feature>
<dbReference type="Proteomes" id="UP001163328">
    <property type="component" value="Chromosome"/>
</dbReference>
<reference evidence="9" key="1">
    <citation type="submission" date="2021-08" db="EMBL/GenBank/DDBJ databases">
        <title>Flavobacterium sp. strain CC-SYL302.</title>
        <authorList>
            <person name="Lin S.-Y."/>
            <person name="Lee T.-H."/>
            <person name="Young C.-C."/>
        </authorList>
    </citation>
    <scope>NUCLEOTIDE SEQUENCE</scope>
    <source>
        <strain evidence="9">CC-SYL302</strain>
    </source>
</reference>
<organism evidence="9 10">
    <name type="scientific">Flavobacterium agricola</name>
    <dbReference type="NCBI Taxonomy" id="2870839"/>
    <lineage>
        <taxon>Bacteria</taxon>
        <taxon>Pseudomonadati</taxon>
        <taxon>Bacteroidota</taxon>
        <taxon>Flavobacteriia</taxon>
        <taxon>Flavobacteriales</taxon>
        <taxon>Flavobacteriaceae</taxon>
        <taxon>Flavobacterium</taxon>
    </lineage>
</organism>
<dbReference type="PANTHER" id="PTHR30619">
    <property type="entry name" value="DNA INTERNALIZATION/COMPETENCE PROTEIN COMEC/REC2"/>
    <property type="match status" value="1"/>
</dbReference>
<keyword evidence="2" id="KW-1003">Cell membrane</keyword>
<comment type="subcellular location">
    <subcellularLocation>
        <location evidence="1">Cell membrane</location>
        <topology evidence="1">Multi-pass membrane protein</topology>
    </subcellularLocation>
</comment>
<dbReference type="RefSeq" id="WP_264433797.1">
    <property type="nucleotide sequence ID" value="NZ_CP081495.1"/>
</dbReference>
<evidence type="ECO:0000259" key="8">
    <source>
        <dbReference type="Pfam" id="PF13567"/>
    </source>
</evidence>
<evidence type="ECO:0000256" key="5">
    <source>
        <dbReference type="ARBA" id="ARBA00023136"/>
    </source>
</evidence>
<evidence type="ECO:0000259" key="7">
    <source>
        <dbReference type="Pfam" id="PF03772"/>
    </source>
</evidence>
<evidence type="ECO:0000256" key="4">
    <source>
        <dbReference type="ARBA" id="ARBA00022989"/>
    </source>
</evidence>
<feature type="transmembrane region" description="Helical" evidence="6">
    <location>
        <begin position="408"/>
        <end position="433"/>
    </location>
</feature>
<feature type="transmembrane region" description="Helical" evidence="6">
    <location>
        <begin position="440"/>
        <end position="463"/>
    </location>
</feature>
<feature type="transmembrane region" description="Helical" evidence="6">
    <location>
        <begin position="326"/>
        <end position="345"/>
    </location>
</feature>
<dbReference type="Pfam" id="PF13567">
    <property type="entry name" value="DUF4131"/>
    <property type="match status" value="1"/>
</dbReference>
<keyword evidence="10" id="KW-1185">Reference proteome</keyword>
<evidence type="ECO:0000256" key="6">
    <source>
        <dbReference type="SAM" id="Phobius"/>
    </source>
</evidence>
<feature type="transmembrane region" description="Helical" evidence="6">
    <location>
        <begin position="246"/>
        <end position="268"/>
    </location>
</feature>
<feature type="transmembrane region" description="Helical" evidence="6">
    <location>
        <begin position="28"/>
        <end position="47"/>
    </location>
</feature>
<feature type="transmembrane region" description="Helical" evidence="6">
    <location>
        <begin position="280"/>
        <end position="296"/>
    </location>
</feature>
<feature type="domain" description="DUF4131" evidence="8">
    <location>
        <begin position="25"/>
        <end position="182"/>
    </location>
</feature>
<dbReference type="InterPro" id="IPR025405">
    <property type="entry name" value="DUF4131"/>
</dbReference>
<keyword evidence="3 6" id="KW-0812">Transmembrane</keyword>
<evidence type="ECO:0000313" key="9">
    <source>
        <dbReference type="EMBL" id="UYW01328.1"/>
    </source>
</evidence>
<feature type="transmembrane region" description="Helical" evidence="6">
    <location>
        <begin position="351"/>
        <end position="367"/>
    </location>
</feature>
<evidence type="ECO:0000256" key="2">
    <source>
        <dbReference type="ARBA" id="ARBA00022475"/>
    </source>
</evidence>
<protein>
    <submittedName>
        <fullName evidence="9">ComEC family competence protein</fullName>
    </submittedName>
</protein>
<gene>
    <name evidence="9" type="ORF">K5I29_12970</name>
</gene>
<evidence type="ECO:0000256" key="1">
    <source>
        <dbReference type="ARBA" id="ARBA00004651"/>
    </source>
</evidence>
<accession>A0ABY6M300</accession>
<dbReference type="EMBL" id="CP081495">
    <property type="protein sequence ID" value="UYW01328.1"/>
    <property type="molecule type" value="Genomic_DNA"/>
</dbReference>
<proteinExistence type="predicted"/>
<feature type="transmembrane region" description="Helical" evidence="6">
    <location>
        <begin position="379"/>
        <end position="402"/>
    </location>
</feature>
<feature type="transmembrane region" description="Helical" evidence="6">
    <location>
        <begin position="475"/>
        <end position="495"/>
    </location>
</feature>
<dbReference type="Pfam" id="PF03772">
    <property type="entry name" value="Competence"/>
    <property type="match status" value="1"/>
</dbReference>